<evidence type="ECO:0000313" key="4">
    <source>
        <dbReference type="Proteomes" id="UP000822688"/>
    </source>
</evidence>
<feature type="chain" id="PRO_5036435054" evidence="1">
    <location>
        <begin position="20"/>
        <end position="53"/>
    </location>
</feature>
<feature type="signal peptide" evidence="1">
    <location>
        <begin position="1"/>
        <end position="19"/>
    </location>
</feature>
<evidence type="ECO:0000313" key="3">
    <source>
        <dbReference type="EMBL" id="KAG0589839.1"/>
    </source>
</evidence>
<dbReference type="EMBL" id="CM026421">
    <property type="protein sequence ID" value="KAG0589839.1"/>
    <property type="molecule type" value="Genomic_DNA"/>
</dbReference>
<sequence>MVLLFSSIFLILSCQLGQLGNCFRGSLFSGVAFQQRRNKLACELLKIITLMDW</sequence>
<comment type="caution">
    <text evidence="2">The sequence shown here is derived from an EMBL/GenBank/DDBJ whole genome shotgun (WGS) entry which is preliminary data.</text>
</comment>
<gene>
    <name evidence="3" type="ORF">KC19_1G052600</name>
    <name evidence="2" type="ORF">KC19_8G172700</name>
</gene>
<evidence type="ECO:0000256" key="1">
    <source>
        <dbReference type="SAM" id="SignalP"/>
    </source>
</evidence>
<name>A0A8T0GZE2_CERPU</name>
<dbReference type="Proteomes" id="UP000822688">
    <property type="component" value="Chromosome 8"/>
</dbReference>
<proteinExistence type="predicted"/>
<dbReference type="Proteomes" id="UP000822688">
    <property type="component" value="Chromosome 1"/>
</dbReference>
<protein>
    <submittedName>
        <fullName evidence="2">Uncharacterized protein</fullName>
    </submittedName>
</protein>
<evidence type="ECO:0000313" key="2">
    <source>
        <dbReference type="EMBL" id="KAG0565201.1"/>
    </source>
</evidence>
<organism evidence="2 4">
    <name type="scientific">Ceratodon purpureus</name>
    <name type="common">Fire moss</name>
    <name type="synonym">Dicranum purpureum</name>
    <dbReference type="NCBI Taxonomy" id="3225"/>
    <lineage>
        <taxon>Eukaryota</taxon>
        <taxon>Viridiplantae</taxon>
        <taxon>Streptophyta</taxon>
        <taxon>Embryophyta</taxon>
        <taxon>Bryophyta</taxon>
        <taxon>Bryophytina</taxon>
        <taxon>Bryopsida</taxon>
        <taxon>Dicranidae</taxon>
        <taxon>Pseudoditrichales</taxon>
        <taxon>Ditrichaceae</taxon>
        <taxon>Ceratodon</taxon>
    </lineage>
</organism>
<keyword evidence="1" id="KW-0732">Signal</keyword>
<dbReference type="AlphaFoldDB" id="A0A8T0GZE2"/>
<keyword evidence="4" id="KW-1185">Reference proteome</keyword>
<accession>A0A8T0GZE2</accession>
<dbReference type="EMBL" id="CM026429">
    <property type="protein sequence ID" value="KAG0565201.1"/>
    <property type="molecule type" value="Genomic_DNA"/>
</dbReference>
<reference evidence="2" key="1">
    <citation type="submission" date="2020-06" db="EMBL/GenBank/DDBJ databases">
        <title>WGS assembly of Ceratodon purpureus strain R40.</title>
        <authorList>
            <person name="Carey S.B."/>
            <person name="Jenkins J."/>
            <person name="Shu S."/>
            <person name="Lovell J.T."/>
            <person name="Sreedasyam A."/>
            <person name="Maumus F."/>
            <person name="Tiley G.P."/>
            <person name="Fernandez-Pozo N."/>
            <person name="Barry K."/>
            <person name="Chen C."/>
            <person name="Wang M."/>
            <person name="Lipzen A."/>
            <person name="Daum C."/>
            <person name="Saski C.A."/>
            <person name="Payton A.C."/>
            <person name="Mcbreen J.C."/>
            <person name="Conrad R.E."/>
            <person name="Kollar L.M."/>
            <person name="Olsson S."/>
            <person name="Huttunen S."/>
            <person name="Landis J.B."/>
            <person name="Wickett N.J."/>
            <person name="Johnson M.G."/>
            <person name="Rensing S.A."/>
            <person name="Grimwood J."/>
            <person name="Schmutz J."/>
            <person name="Mcdaniel S.F."/>
        </authorList>
    </citation>
    <scope>NUCLEOTIDE SEQUENCE</scope>
    <source>
        <strain evidence="2">R40</strain>
    </source>
</reference>